<name>A0A193GDT7_9BORD</name>
<sequence>MHVIDRPAHLLFGQGEEFSHMPLRPLPQIQPQRLDEHEMGEMLRHQAAAGLWIAQLLAQALEEPAQGRLIHLLANVDDRRKNAQQNIGVVADQGETATGKEEVSTAIAAGNAATPRGCKDGGGIARRQGQIARKPERPPFGHVAQRPQVVAGDFPQRLQLRRVSATEEPPTRSTFSGLSSIRMHLRSPPPIWIQARFMSYDAIPPRAFAAR</sequence>
<evidence type="ECO:0000313" key="1">
    <source>
        <dbReference type="EMBL" id="ANN77449.1"/>
    </source>
</evidence>
<gene>
    <name evidence="1" type="ORF">BAU07_10340</name>
</gene>
<protein>
    <submittedName>
        <fullName evidence="1">Uncharacterized protein</fullName>
    </submittedName>
</protein>
<proteinExistence type="predicted"/>
<organism evidence="1 2">
    <name type="scientific">Bordetella flabilis</name>
    <dbReference type="NCBI Taxonomy" id="463014"/>
    <lineage>
        <taxon>Bacteria</taxon>
        <taxon>Pseudomonadati</taxon>
        <taxon>Pseudomonadota</taxon>
        <taxon>Betaproteobacteria</taxon>
        <taxon>Burkholderiales</taxon>
        <taxon>Alcaligenaceae</taxon>
        <taxon>Bordetella</taxon>
    </lineage>
</organism>
<keyword evidence="2" id="KW-1185">Reference proteome</keyword>
<dbReference type="AlphaFoldDB" id="A0A193GDT7"/>
<dbReference type="KEGG" id="bfz:BAU07_10340"/>
<dbReference type="EMBL" id="CP016172">
    <property type="protein sequence ID" value="ANN77449.1"/>
    <property type="molecule type" value="Genomic_DNA"/>
</dbReference>
<evidence type="ECO:0000313" key="2">
    <source>
        <dbReference type="Proteomes" id="UP000091926"/>
    </source>
</evidence>
<reference evidence="1 2" key="1">
    <citation type="submission" date="2016-06" db="EMBL/GenBank/DDBJ databases">
        <title>Complete genome sequences of Bordetella bronchialis and Bordetella flabilis.</title>
        <authorList>
            <person name="LiPuma J.J."/>
            <person name="Spilker T."/>
        </authorList>
    </citation>
    <scope>NUCLEOTIDE SEQUENCE [LARGE SCALE GENOMIC DNA]</scope>
    <source>
        <strain evidence="1 2">AU10664</strain>
    </source>
</reference>
<dbReference type="Proteomes" id="UP000091926">
    <property type="component" value="Chromosome"/>
</dbReference>
<accession>A0A193GDT7</accession>